<sequence>MSNAMLNACKPLRMAPAQKGVLIALADAANADGRTWISIPTICEFTCYGRTAVIDALKQLEASGAIEVRKEIGKATQYLLTPQKHIDQSASRTGSRGGRVREANCTRPGGGLDPSGRRTRPPAGPVREADSTRPPAGLDPSASRTGPVRQPDPNPKEPHNNKSTPVSGADEREAGEAGAPSAPEPHVTACQAMVKAGIPASFVHPSNSTLHELIAAGHPPEEFARAAALALATKSPRDAFGYAIGIVRNGGGKARASPGTNGTSRPSATDSFKDTTYVGTPVENLSPELRRHLEQSATG</sequence>
<dbReference type="SUPFAM" id="SSF46785">
    <property type="entry name" value="Winged helix' DNA-binding domain"/>
    <property type="match status" value="1"/>
</dbReference>
<proteinExistence type="predicted"/>
<evidence type="ECO:0000313" key="2">
    <source>
        <dbReference type="EMBL" id="MCP1376014.1"/>
    </source>
</evidence>
<evidence type="ECO:0000313" key="3">
    <source>
        <dbReference type="Proteomes" id="UP001204615"/>
    </source>
</evidence>
<dbReference type="EMBL" id="JAMZEK010000004">
    <property type="protein sequence ID" value="MCP1376014.1"/>
    <property type="molecule type" value="Genomic_DNA"/>
</dbReference>
<dbReference type="Proteomes" id="UP001204615">
    <property type="component" value="Unassembled WGS sequence"/>
</dbReference>
<dbReference type="Pfam" id="PF13730">
    <property type="entry name" value="HTH_36"/>
    <property type="match status" value="1"/>
</dbReference>
<evidence type="ECO:0000256" key="1">
    <source>
        <dbReference type="SAM" id="MobiDB-lite"/>
    </source>
</evidence>
<name>A0ABT1FFA4_9GAMM</name>
<dbReference type="InterPro" id="IPR036390">
    <property type="entry name" value="WH_DNA-bd_sf"/>
</dbReference>
<feature type="region of interest" description="Disordered" evidence="1">
    <location>
        <begin position="251"/>
        <end position="299"/>
    </location>
</feature>
<keyword evidence="3" id="KW-1185">Reference proteome</keyword>
<organism evidence="2 3">
    <name type="scientific">Dyella lutea</name>
    <dbReference type="NCBI Taxonomy" id="2950441"/>
    <lineage>
        <taxon>Bacteria</taxon>
        <taxon>Pseudomonadati</taxon>
        <taxon>Pseudomonadota</taxon>
        <taxon>Gammaproteobacteria</taxon>
        <taxon>Lysobacterales</taxon>
        <taxon>Rhodanobacteraceae</taxon>
        <taxon>Dyella</taxon>
    </lineage>
</organism>
<reference evidence="2 3" key="1">
    <citation type="submission" date="2022-06" db="EMBL/GenBank/DDBJ databases">
        <title>Dyella sp. Sa strain:Sa Genome sequencing.</title>
        <authorList>
            <person name="Park S."/>
        </authorList>
    </citation>
    <scope>NUCLEOTIDE SEQUENCE [LARGE SCALE GENOMIC DNA]</scope>
    <source>
        <strain evidence="2 3">Sa</strain>
    </source>
</reference>
<accession>A0ABT1FFA4</accession>
<feature type="compositionally biased region" description="Polar residues" evidence="1">
    <location>
        <begin position="258"/>
        <end position="270"/>
    </location>
</feature>
<gene>
    <name evidence="2" type="ORF">NC595_18350</name>
</gene>
<dbReference type="RefSeq" id="WP_253568804.1">
    <property type="nucleotide sequence ID" value="NZ_JAMZEK010000004.1"/>
</dbReference>
<feature type="compositionally biased region" description="Basic and acidic residues" evidence="1">
    <location>
        <begin position="288"/>
        <end position="299"/>
    </location>
</feature>
<comment type="caution">
    <text evidence="2">The sequence shown here is derived from an EMBL/GenBank/DDBJ whole genome shotgun (WGS) entry which is preliminary data.</text>
</comment>
<protein>
    <submittedName>
        <fullName evidence="2">Helix-turn-helix domain-containing protein</fullName>
    </submittedName>
</protein>
<feature type="region of interest" description="Disordered" evidence="1">
    <location>
        <begin position="83"/>
        <end position="184"/>
    </location>
</feature>